<name>G0SAC3_CHATD</name>
<dbReference type="AlphaFoldDB" id="G0SAC3"/>
<organism evidence="4">
    <name type="scientific">Chaetomium thermophilum (strain DSM 1495 / CBS 144.50 / IMI 039719)</name>
    <name type="common">Thermochaetoides thermophila</name>
    <dbReference type="NCBI Taxonomy" id="759272"/>
    <lineage>
        <taxon>Eukaryota</taxon>
        <taxon>Fungi</taxon>
        <taxon>Dikarya</taxon>
        <taxon>Ascomycota</taxon>
        <taxon>Pezizomycotina</taxon>
        <taxon>Sordariomycetes</taxon>
        <taxon>Sordariomycetidae</taxon>
        <taxon>Sordariales</taxon>
        <taxon>Chaetomiaceae</taxon>
        <taxon>Thermochaetoides</taxon>
    </lineage>
</organism>
<feature type="region of interest" description="Disordered" evidence="1">
    <location>
        <begin position="339"/>
        <end position="372"/>
    </location>
</feature>
<dbReference type="KEGG" id="cthr:CTHT_0041760"/>
<dbReference type="HOGENOM" id="CLU_694449_0_0_1"/>
<evidence type="ECO:0000256" key="1">
    <source>
        <dbReference type="SAM" id="MobiDB-lite"/>
    </source>
</evidence>
<feature type="transmembrane region" description="Helical" evidence="2">
    <location>
        <begin position="222"/>
        <end position="243"/>
    </location>
</feature>
<protein>
    <submittedName>
        <fullName evidence="3">Uncharacterized protein</fullName>
    </submittedName>
</protein>
<feature type="transmembrane region" description="Helical" evidence="2">
    <location>
        <begin position="44"/>
        <end position="66"/>
    </location>
</feature>
<dbReference type="Proteomes" id="UP000008066">
    <property type="component" value="Unassembled WGS sequence"/>
</dbReference>
<evidence type="ECO:0000313" key="4">
    <source>
        <dbReference type="Proteomes" id="UP000008066"/>
    </source>
</evidence>
<keyword evidence="2" id="KW-0812">Transmembrane</keyword>
<gene>
    <name evidence="3" type="ORF">CTHT_0041760</name>
</gene>
<feature type="transmembrane region" description="Helical" evidence="2">
    <location>
        <begin position="286"/>
        <end position="308"/>
    </location>
</feature>
<accession>G0SAC3</accession>
<keyword evidence="2" id="KW-1133">Transmembrane helix</keyword>
<keyword evidence="2" id="KW-0472">Membrane</keyword>
<dbReference type="EMBL" id="GL988043">
    <property type="protein sequence ID" value="EGS19695.1"/>
    <property type="molecule type" value="Genomic_DNA"/>
</dbReference>
<feature type="transmembrane region" description="Helical" evidence="2">
    <location>
        <begin position="12"/>
        <end position="32"/>
    </location>
</feature>
<reference evidence="3 4" key="1">
    <citation type="journal article" date="2011" name="Cell">
        <title>Insight into structure and assembly of the nuclear pore complex by utilizing the genome of a eukaryotic thermophile.</title>
        <authorList>
            <person name="Amlacher S."/>
            <person name="Sarges P."/>
            <person name="Flemming D."/>
            <person name="van Noort V."/>
            <person name="Kunze R."/>
            <person name="Devos D.P."/>
            <person name="Arumugam M."/>
            <person name="Bork P."/>
            <person name="Hurt E."/>
        </authorList>
    </citation>
    <scope>NUCLEOTIDE SEQUENCE [LARGE SCALE GENOMIC DNA]</scope>
    <source>
        <strain evidence="4">DSM 1495 / CBS 144.50 / IMI 039719</strain>
    </source>
</reference>
<sequence length="372" mass="42271">MSVVQAILTPTIAGGVCIPIFLVMTYLSFRILHKRKDKAREGVVWLRITFPAWIIICCFYLGYGIWGYGFYNQELESESLERLNLGFHMYRMGIRFPHTISDLLILGTLLGFAAGFLQALDSELPLNARKTKRLRLSSLVSIVTFGTLIGAVFALMFSLKAIHAWHERDYREKYWVLMWGASKAYYAINSLLLICSILVIIHSVQIRRKVKENARLKKASHYFQAAALFNSLRYSVISIITIIEFTGTSYDSIWVNELYPASKWSNPKNDPENWAVFRIQMLANWLIRHLVDFVFVLVILILLFFLALRNPQHGLWSKEYVEECLATDPEGSVTELTAAERPLPPAPVYSPTTQRQPGIADGAGPTGRSDVA</sequence>
<keyword evidence="4" id="KW-1185">Reference proteome</keyword>
<proteinExistence type="predicted"/>
<evidence type="ECO:0000313" key="3">
    <source>
        <dbReference type="EMBL" id="EGS19695.1"/>
    </source>
</evidence>
<feature type="transmembrane region" description="Helical" evidence="2">
    <location>
        <begin position="184"/>
        <end position="201"/>
    </location>
</feature>
<dbReference type="GeneID" id="18258214"/>
<dbReference type="RefSeq" id="XP_006694580.1">
    <property type="nucleotide sequence ID" value="XM_006694517.1"/>
</dbReference>
<feature type="transmembrane region" description="Helical" evidence="2">
    <location>
        <begin position="96"/>
        <end position="117"/>
    </location>
</feature>
<evidence type="ECO:0000256" key="2">
    <source>
        <dbReference type="SAM" id="Phobius"/>
    </source>
</evidence>
<feature type="transmembrane region" description="Helical" evidence="2">
    <location>
        <begin position="138"/>
        <end position="164"/>
    </location>
</feature>